<evidence type="ECO:0000313" key="2">
    <source>
        <dbReference type="Proteomes" id="UP000237684"/>
    </source>
</evidence>
<dbReference type="EMBL" id="NIGF01000016">
    <property type="protein sequence ID" value="PQV63082.1"/>
    <property type="molecule type" value="Genomic_DNA"/>
</dbReference>
<gene>
    <name evidence="1" type="ORF">B1R32_11659</name>
</gene>
<comment type="caution">
    <text evidence="1">The sequence shown here is derived from an EMBL/GenBank/DDBJ whole genome shotgun (WGS) entry which is preliminary data.</text>
</comment>
<keyword evidence="2" id="KW-1185">Reference proteome</keyword>
<organism evidence="1 2">
    <name type="scientific">Abditibacterium utsteinense</name>
    <dbReference type="NCBI Taxonomy" id="1960156"/>
    <lineage>
        <taxon>Bacteria</taxon>
        <taxon>Pseudomonadati</taxon>
        <taxon>Abditibacteriota</taxon>
        <taxon>Abditibacteriia</taxon>
        <taxon>Abditibacteriales</taxon>
        <taxon>Abditibacteriaceae</taxon>
        <taxon>Abditibacterium</taxon>
    </lineage>
</organism>
<dbReference type="Proteomes" id="UP000237684">
    <property type="component" value="Unassembled WGS sequence"/>
</dbReference>
<dbReference type="AlphaFoldDB" id="A0A2S8SQK1"/>
<name>A0A2S8SQK1_9BACT</name>
<dbReference type="InParanoid" id="A0A2S8SQK1"/>
<protein>
    <submittedName>
        <fullName evidence="1">Uncharacterized protein</fullName>
    </submittedName>
</protein>
<sequence length="43" mass="4854">MSTVSKGDGDLIRAMLFKDMSCPYEFATFQRELLELNALQGLI</sequence>
<reference evidence="1 2" key="1">
    <citation type="journal article" date="2018" name="Syst. Appl. Microbiol.">
        <title>Abditibacterium utsteinense sp. nov., the first cultivated member of candidate phylum FBP, isolated from ice-free Antarctic soil samples.</title>
        <authorList>
            <person name="Tahon G."/>
            <person name="Tytgat B."/>
            <person name="Lebbe L."/>
            <person name="Carlier A."/>
            <person name="Willems A."/>
        </authorList>
    </citation>
    <scope>NUCLEOTIDE SEQUENCE [LARGE SCALE GENOMIC DNA]</scope>
    <source>
        <strain evidence="1 2">LMG 29911</strain>
    </source>
</reference>
<proteinExistence type="predicted"/>
<accession>A0A2S8SQK1</accession>
<evidence type="ECO:0000313" key="1">
    <source>
        <dbReference type="EMBL" id="PQV63082.1"/>
    </source>
</evidence>